<gene>
    <name evidence="4 5" type="primary">LOC117663440</name>
</gene>
<name>A0ABM3ZGL0_PANGU</name>
<evidence type="ECO:0000313" key="3">
    <source>
        <dbReference type="Proteomes" id="UP001652622"/>
    </source>
</evidence>
<dbReference type="Proteomes" id="UP001652622">
    <property type="component" value="Unplaced"/>
</dbReference>
<evidence type="ECO:0000259" key="2">
    <source>
        <dbReference type="Pfam" id="PF11560"/>
    </source>
</evidence>
<accession>A0ABM3ZGL0</accession>
<dbReference type="RefSeq" id="XP_060547473.1">
    <property type="nucleotide sequence ID" value="XM_060691490.1"/>
</dbReference>
<evidence type="ECO:0000256" key="1">
    <source>
        <dbReference type="SAM" id="MobiDB-lite"/>
    </source>
</evidence>
<sequence length="538" mass="59776">MQETILFASSPVLIQCLGCPALAIFKNYGFLAVGSPQVLKLSKSNTPVLCFASCSMLICFFFKFSLALPAQQLRRPIDEEEQIPLGSQVGSPDGNEVFVEPPPKRMKAGPEATFTPTVAGLESQGPEMDDQMKRMISEAIAQGIAAGLQQKRQAAPVAPETPLHQDQHMASQHQKDLAMFQGSPSTPSSMQSKLSLSGDEDYEGTDQQPKAFTRLFRPALFKSLLFKAKASAQLGTDPATKESALDPSKLLFSELTAEIEEIPSPKLFQDVVQRQWVQLGASPSPSLVDKTFYNMAQDFMETLDPPTVDDPVLALTPSTLLSNDDALKPEDKRGEYALRNMHQAAAWAIKASTAASFFNRASLLWLRQMQARVPPSDLHLHQDINKLIAAMEFSADATLDTAKFASRAISSSVVARRLLWLHQWQADMKYKWKLASAPFKGSKLFGEALEPILVETKDGKKVLPSLYRRDNSRVSPYFHRPSFQPTDTGFDAPQPQRAYAPRQNQQPDRSGFRSRNRQQFQGKQQFHGTGNRPFYHSK</sequence>
<dbReference type="Gene3D" id="1.10.287.3160">
    <property type="match status" value="1"/>
</dbReference>
<feature type="compositionally biased region" description="Polar residues" evidence="1">
    <location>
        <begin position="517"/>
        <end position="528"/>
    </location>
</feature>
<dbReference type="Pfam" id="PF11560">
    <property type="entry name" value="LAP2alpha"/>
    <property type="match status" value="1"/>
</dbReference>
<organism evidence="3 4">
    <name type="scientific">Pantherophis guttatus</name>
    <name type="common">Corn snake</name>
    <name type="synonym">Elaphe guttata</name>
    <dbReference type="NCBI Taxonomy" id="94885"/>
    <lineage>
        <taxon>Eukaryota</taxon>
        <taxon>Metazoa</taxon>
        <taxon>Chordata</taxon>
        <taxon>Craniata</taxon>
        <taxon>Vertebrata</taxon>
        <taxon>Euteleostomi</taxon>
        <taxon>Lepidosauria</taxon>
        <taxon>Squamata</taxon>
        <taxon>Bifurcata</taxon>
        <taxon>Unidentata</taxon>
        <taxon>Episquamata</taxon>
        <taxon>Toxicofera</taxon>
        <taxon>Serpentes</taxon>
        <taxon>Colubroidea</taxon>
        <taxon>Colubridae</taxon>
        <taxon>Colubrinae</taxon>
        <taxon>Pantherophis</taxon>
    </lineage>
</organism>
<evidence type="ECO:0000313" key="4">
    <source>
        <dbReference type="RefSeq" id="XP_060547473.1"/>
    </source>
</evidence>
<dbReference type="RefSeq" id="XP_060547474.1">
    <property type="nucleotide sequence ID" value="XM_060691491.1"/>
</dbReference>
<evidence type="ECO:0000313" key="5">
    <source>
        <dbReference type="RefSeq" id="XP_060547474.1"/>
    </source>
</evidence>
<dbReference type="GeneID" id="117663440"/>
<reference evidence="4 5" key="1">
    <citation type="submission" date="2025-05" db="UniProtKB">
        <authorList>
            <consortium name="RefSeq"/>
        </authorList>
    </citation>
    <scope>IDENTIFICATION</scope>
    <source>
        <tissue evidence="4 5">Blood</tissue>
    </source>
</reference>
<feature type="domain" description="Lamina-associated polypeptide 2 alpha C-terminal" evidence="2">
    <location>
        <begin position="269"/>
        <end position="450"/>
    </location>
</feature>
<feature type="compositionally biased region" description="Polar residues" evidence="1">
    <location>
        <begin position="182"/>
        <end position="195"/>
    </location>
</feature>
<dbReference type="InterPro" id="IPR021623">
    <property type="entry name" value="LAP2alpha_C"/>
</dbReference>
<keyword evidence="3" id="KW-1185">Reference proteome</keyword>
<feature type="region of interest" description="Disordered" evidence="1">
    <location>
        <begin position="150"/>
        <end position="206"/>
    </location>
</feature>
<protein>
    <submittedName>
        <fullName evidence="4 5">Uncharacterized protein LOC117663440 isoform X1</fullName>
    </submittedName>
</protein>
<feature type="region of interest" description="Disordered" evidence="1">
    <location>
        <begin position="476"/>
        <end position="538"/>
    </location>
</feature>
<proteinExistence type="predicted"/>
<feature type="region of interest" description="Disordered" evidence="1">
    <location>
        <begin position="105"/>
        <end position="127"/>
    </location>
</feature>